<protein>
    <submittedName>
        <fullName evidence="2">Uncharacterized protein</fullName>
    </submittedName>
</protein>
<accession>A0ABV0KQ48</accession>
<proteinExistence type="predicted"/>
<evidence type="ECO:0000313" key="3">
    <source>
        <dbReference type="Proteomes" id="UP001476950"/>
    </source>
</evidence>
<dbReference type="Proteomes" id="UP001476950">
    <property type="component" value="Unassembled WGS sequence"/>
</dbReference>
<evidence type="ECO:0000313" key="2">
    <source>
        <dbReference type="EMBL" id="MEP1061369.1"/>
    </source>
</evidence>
<name>A0ABV0KQ48_9CYAN</name>
<gene>
    <name evidence="2" type="ORF">NDI38_23340</name>
</gene>
<keyword evidence="3" id="KW-1185">Reference proteome</keyword>
<reference evidence="2 3" key="1">
    <citation type="submission" date="2022-04" db="EMBL/GenBank/DDBJ databases">
        <title>Positive selection, recombination, and allopatry shape intraspecific diversity of widespread and dominant cyanobacteria.</title>
        <authorList>
            <person name="Wei J."/>
            <person name="Shu W."/>
            <person name="Hu C."/>
        </authorList>
    </citation>
    <scope>NUCLEOTIDE SEQUENCE [LARGE SCALE GENOMIC DNA]</scope>
    <source>
        <strain evidence="2 3">AS-A4</strain>
    </source>
</reference>
<organism evidence="2 3">
    <name type="scientific">Stenomitos frigidus AS-A4</name>
    <dbReference type="NCBI Taxonomy" id="2933935"/>
    <lineage>
        <taxon>Bacteria</taxon>
        <taxon>Bacillati</taxon>
        <taxon>Cyanobacteriota</taxon>
        <taxon>Cyanophyceae</taxon>
        <taxon>Leptolyngbyales</taxon>
        <taxon>Leptolyngbyaceae</taxon>
        <taxon>Stenomitos</taxon>
    </lineage>
</organism>
<comment type="caution">
    <text evidence="2">The sequence shown here is derived from an EMBL/GenBank/DDBJ whole genome shotgun (WGS) entry which is preliminary data.</text>
</comment>
<dbReference type="EMBL" id="JAMPLM010000032">
    <property type="protein sequence ID" value="MEP1061369.1"/>
    <property type="molecule type" value="Genomic_DNA"/>
</dbReference>
<feature type="region of interest" description="Disordered" evidence="1">
    <location>
        <begin position="1"/>
        <end position="24"/>
    </location>
</feature>
<sequence>MTSSSSRRTSRPKPPESDETSLVPEIEAYSDLSDVTANVSAMPSRQVHVDPPAIPELDAPETISGTGNRRQPYVNALMPVMRRIKRQPPSEVPEAEMNALYGFLSDETGEVRVNSAFLSEAFTFFAGELFERYSRTSLTLAIYLGKNGGMGVSAAKREISRATGVVIGESDINGFPRHLGLRYTPQQLTDAVAYLNEGYGENGSIVPGAITAANEALRQKNEAAGRTNRY</sequence>
<evidence type="ECO:0000256" key="1">
    <source>
        <dbReference type="SAM" id="MobiDB-lite"/>
    </source>
</evidence>